<evidence type="ECO:0000313" key="1">
    <source>
        <dbReference type="EMBL" id="QTA93190.1"/>
    </source>
</evidence>
<protein>
    <submittedName>
        <fullName evidence="1">Peptidase domain-containing protein</fullName>
    </submittedName>
</protein>
<proteinExistence type="predicted"/>
<dbReference type="AlphaFoldDB" id="A0A975BXW6"/>
<accession>A0A975BXW6</accession>
<organism evidence="1 2">
    <name type="scientific">Desulfonema magnum</name>
    <dbReference type="NCBI Taxonomy" id="45655"/>
    <lineage>
        <taxon>Bacteria</taxon>
        <taxon>Pseudomonadati</taxon>
        <taxon>Thermodesulfobacteriota</taxon>
        <taxon>Desulfobacteria</taxon>
        <taxon>Desulfobacterales</taxon>
        <taxon>Desulfococcaceae</taxon>
        <taxon>Desulfonema</taxon>
    </lineage>
</organism>
<dbReference type="SUPFAM" id="SSF53163">
    <property type="entry name" value="HybD-like"/>
    <property type="match status" value="1"/>
</dbReference>
<gene>
    <name evidence="1" type="ORF">dnm_092880</name>
</gene>
<dbReference type="EMBL" id="CP061800">
    <property type="protein sequence ID" value="QTA93190.1"/>
    <property type="molecule type" value="Genomic_DNA"/>
</dbReference>
<keyword evidence="2" id="KW-1185">Reference proteome</keyword>
<sequence>METKDRIKQENIMVSGIGCKFLSDEGFGINVIEKLKNSMTFRIRFLLQIAVYRD</sequence>
<evidence type="ECO:0000313" key="2">
    <source>
        <dbReference type="Proteomes" id="UP000663722"/>
    </source>
</evidence>
<reference evidence="1" key="1">
    <citation type="journal article" date="2021" name="Microb. Physiol.">
        <title>Proteogenomic Insights into the Physiology of Marine, Sulfate-Reducing, Filamentous Desulfonema limicola and Desulfonema magnum.</title>
        <authorList>
            <person name="Schnaars V."/>
            <person name="Wohlbrand L."/>
            <person name="Scheve S."/>
            <person name="Hinrichs C."/>
            <person name="Reinhardt R."/>
            <person name="Rabus R."/>
        </authorList>
    </citation>
    <scope>NUCLEOTIDE SEQUENCE</scope>
    <source>
        <strain evidence="1">4be13</strain>
    </source>
</reference>
<dbReference type="Proteomes" id="UP000663722">
    <property type="component" value="Chromosome"/>
</dbReference>
<dbReference type="InterPro" id="IPR023430">
    <property type="entry name" value="Pept_HybD-like_dom_sf"/>
</dbReference>
<dbReference type="KEGG" id="dmm:dnm_092880"/>
<name>A0A975BXW6_9BACT</name>